<reference evidence="2 3" key="1">
    <citation type="submission" date="2023-01" db="EMBL/GenBank/DDBJ databases">
        <title>Analysis of 21 Apiospora genomes using comparative genomics revels a genus with tremendous synthesis potential of carbohydrate active enzymes and secondary metabolites.</title>
        <authorList>
            <person name="Sorensen T."/>
        </authorList>
    </citation>
    <scope>NUCLEOTIDE SEQUENCE [LARGE SCALE GENOMIC DNA]</scope>
    <source>
        <strain evidence="2 3">CBS 135458</strain>
    </source>
</reference>
<comment type="caution">
    <text evidence="2">The sequence shown here is derived from an EMBL/GenBank/DDBJ whole genome shotgun (WGS) entry which is preliminary data.</text>
</comment>
<evidence type="ECO:0000256" key="1">
    <source>
        <dbReference type="SAM" id="Phobius"/>
    </source>
</evidence>
<dbReference type="Proteomes" id="UP001480595">
    <property type="component" value="Unassembled WGS sequence"/>
</dbReference>
<organism evidence="2 3">
    <name type="scientific">Apiospora phragmitis</name>
    <dbReference type="NCBI Taxonomy" id="2905665"/>
    <lineage>
        <taxon>Eukaryota</taxon>
        <taxon>Fungi</taxon>
        <taxon>Dikarya</taxon>
        <taxon>Ascomycota</taxon>
        <taxon>Pezizomycotina</taxon>
        <taxon>Sordariomycetes</taxon>
        <taxon>Xylariomycetidae</taxon>
        <taxon>Amphisphaeriales</taxon>
        <taxon>Apiosporaceae</taxon>
        <taxon>Apiospora</taxon>
    </lineage>
</organism>
<keyword evidence="3" id="KW-1185">Reference proteome</keyword>
<feature type="transmembrane region" description="Helical" evidence="1">
    <location>
        <begin position="6"/>
        <end position="24"/>
    </location>
</feature>
<keyword evidence="1" id="KW-0812">Transmembrane</keyword>
<dbReference type="GeneID" id="92094642"/>
<dbReference type="EMBL" id="JAQQWL010000011">
    <property type="protein sequence ID" value="KAK8048440.1"/>
    <property type="molecule type" value="Genomic_DNA"/>
</dbReference>
<keyword evidence="1" id="KW-0472">Membrane</keyword>
<name>A0ABR1TRE2_9PEZI</name>
<evidence type="ECO:0000313" key="3">
    <source>
        <dbReference type="Proteomes" id="UP001480595"/>
    </source>
</evidence>
<sequence length="165" mass="18579">MDLLITLLGVAFCALLLTALLLLLRRMKRQQQAGLQQEADDGLPQYSDLKIDGQNSRRLTIQTPNGRSSIFVVDHRPMLADPNAPPHSPTNVPQIHITFPDEQDEQGRNKSGRVMVVRVGETTVGMEPIRDEQLPAYEKESKHGFYSIDMDQIGGLKEKDRSQFQ</sequence>
<protein>
    <submittedName>
        <fullName evidence="2">Uncharacterized protein</fullName>
    </submittedName>
</protein>
<proteinExistence type="predicted"/>
<gene>
    <name evidence="2" type="ORF">PG994_010170</name>
</gene>
<evidence type="ECO:0000313" key="2">
    <source>
        <dbReference type="EMBL" id="KAK8048440.1"/>
    </source>
</evidence>
<keyword evidence="1" id="KW-1133">Transmembrane helix</keyword>
<accession>A0ABR1TRE2</accession>
<dbReference type="RefSeq" id="XP_066710689.1">
    <property type="nucleotide sequence ID" value="XM_066861579.1"/>
</dbReference>